<dbReference type="SMART" id="SM00530">
    <property type="entry name" value="HTH_XRE"/>
    <property type="match status" value="1"/>
</dbReference>
<sequence length="121" mass="13551">MTQIKNEMQYKAACDRINELLKIVGNDTPADDKNMLELDLISDLVADYEEEHYPIEAPTLIETIKLRLYEMGITQTKLAEMLGLSTARVSEIMTGKSEPSLKIGREISKKLNIDPAIVLGV</sequence>
<dbReference type="Gene3D" id="1.10.260.40">
    <property type="entry name" value="lambda repressor-like DNA-binding domains"/>
    <property type="match status" value="1"/>
</dbReference>
<reference evidence="2 3" key="1">
    <citation type="submission" date="2016-11" db="EMBL/GenBank/DDBJ databases">
        <authorList>
            <person name="Jaros S."/>
            <person name="Januszkiewicz K."/>
            <person name="Wedrychowicz H."/>
        </authorList>
    </citation>
    <scope>NUCLEOTIDE SEQUENCE [LARGE SCALE GENOMIC DNA]</scope>
    <source>
        <strain evidence="2 3">BPI-34</strain>
    </source>
</reference>
<organism evidence="2 3">
    <name type="scientific">Xylanibacter ruminicola</name>
    <name type="common">Prevotella ruminicola</name>
    <dbReference type="NCBI Taxonomy" id="839"/>
    <lineage>
        <taxon>Bacteria</taxon>
        <taxon>Pseudomonadati</taxon>
        <taxon>Bacteroidota</taxon>
        <taxon>Bacteroidia</taxon>
        <taxon>Bacteroidales</taxon>
        <taxon>Prevotellaceae</taxon>
        <taxon>Xylanibacter</taxon>
    </lineage>
</organism>
<dbReference type="GO" id="GO:0003677">
    <property type="term" value="F:DNA binding"/>
    <property type="evidence" value="ECO:0007669"/>
    <property type="project" value="InterPro"/>
</dbReference>
<evidence type="ECO:0000313" key="3">
    <source>
        <dbReference type="Proteomes" id="UP000184280"/>
    </source>
</evidence>
<dbReference type="Proteomes" id="UP000184280">
    <property type="component" value="Unassembled WGS sequence"/>
</dbReference>
<dbReference type="AlphaFoldDB" id="A0A1M7MU99"/>
<dbReference type="Pfam" id="PF01381">
    <property type="entry name" value="HTH_3"/>
    <property type="match status" value="1"/>
</dbReference>
<name>A0A1M7MU99_XYLRU</name>
<dbReference type="RefSeq" id="WP_028908559.1">
    <property type="nucleotide sequence ID" value="NZ_FOLF01000006.1"/>
</dbReference>
<dbReference type="SUPFAM" id="SSF47413">
    <property type="entry name" value="lambda repressor-like DNA-binding domains"/>
    <property type="match status" value="1"/>
</dbReference>
<protein>
    <submittedName>
        <fullName evidence="2">HTH-type transcriptional regulator / antitoxin HigA</fullName>
    </submittedName>
</protein>
<dbReference type="InterPro" id="IPR001387">
    <property type="entry name" value="Cro/C1-type_HTH"/>
</dbReference>
<dbReference type="OrthoDB" id="1120945at2"/>
<dbReference type="InterPro" id="IPR010982">
    <property type="entry name" value="Lambda_DNA-bd_dom_sf"/>
</dbReference>
<evidence type="ECO:0000313" key="2">
    <source>
        <dbReference type="EMBL" id="SHM94710.1"/>
    </source>
</evidence>
<evidence type="ECO:0000259" key="1">
    <source>
        <dbReference type="PROSITE" id="PS50943"/>
    </source>
</evidence>
<proteinExistence type="predicted"/>
<gene>
    <name evidence="2" type="ORF">SAMN04488494_2996</name>
</gene>
<accession>A0A1M7MU99</accession>
<dbReference type="PROSITE" id="PS50943">
    <property type="entry name" value="HTH_CROC1"/>
    <property type="match status" value="1"/>
</dbReference>
<feature type="domain" description="HTH cro/C1-type" evidence="1">
    <location>
        <begin position="70"/>
        <end position="118"/>
    </location>
</feature>
<dbReference type="CDD" id="cd00093">
    <property type="entry name" value="HTH_XRE"/>
    <property type="match status" value="1"/>
</dbReference>
<dbReference type="EMBL" id="FRCJ01000008">
    <property type="protein sequence ID" value="SHM94710.1"/>
    <property type="molecule type" value="Genomic_DNA"/>
</dbReference>